<keyword evidence="5" id="KW-0206">Cytoskeleton</keyword>
<dbReference type="PANTHER" id="PTHR13738:SF1">
    <property type="entry name" value="TROPONIN I"/>
    <property type="match status" value="1"/>
</dbReference>
<feature type="region of interest" description="Disordered" evidence="7">
    <location>
        <begin position="1538"/>
        <end position="1572"/>
    </location>
</feature>
<dbReference type="InterPro" id="IPR050875">
    <property type="entry name" value="Troponin_I"/>
</dbReference>
<dbReference type="InterPro" id="IPR005635">
    <property type="entry name" value="Inner_centromere_prot_ARK-bd"/>
</dbReference>
<feature type="compositionally biased region" description="Basic and acidic residues" evidence="7">
    <location>
        <begin position="1059"/>
        <end position="1081"/>
    </location>
</feature>
<sequence>MSTVEDLFVEIFERKHKIIELVKQHTDRYSQHLATKCKIQGINPPPWLLNSQQSSNPKELNKEQLISVKIPRPPTVHQASARCSLIKMPVVRDYNEEMSQGEFLEVHVTNKSFHPEDGSANTAVDPDNNQECALNTVPEPDVSVNSPLDQTDAIVLNNFNDLDLSLARIQRSKSRQKALQLRNSAQAEAKDCSSRQKKCVVTPIGIGLSTSEQVDRNNESQKLSEPCVVSSSSGGIRESAERTREEEREINLQMGENSKHKASTKCLEGVNHYVEVDSLTDVAERSHTTEVDNSVATAQKGHSAHKHSCNFAATGISLSASQLNKFSDKPDNQPESFPVGTEVSKLTEFVEVHQHEGIEVNRVTRSRSNCKQLNCINDSLKVDGSADVVQKDDHTQACSAGCVSGRSLEVANTSNIHKPIVKSHQETKKKNGSYCGRITRSRSMAPKLPCPGDDSHATISTFPDRVSTDVFAPAIGGSSAVLFTNLDSLKSARPSLILDHKSPKTQSNMGNEVIAEPIDTSTVAGSGGAGSMSADSEKSSHENYDTHCPTGSKSVTLSSDNNETHNKQGNTEAVMEGSPTCRSRTGNSKPKVGGEHLVANPPHDCFMPIKPKQLDFDDTEECNLKMTFTPNFEGKSTKSTDVISNSSPEPTSEKKISGSPVDNRISREQLTLEREISNKCSEVPGSSFSTTIREPASTVMNGCALDMDEHHASRDTKDESRGGQCSRQSSYLHDDETLSNDVGHHDADTNIELNLKESYNSMVDNVEVGGNSCDRTAQCLSTSYVANTKIAATPHISSLTKKVTGDTQDCLAKNFDIEDPISISPDAKKRSCTPNDPNLSRFNGEDRYGDICVKCDMDRDSLPSGQNDDENLNLSVSSKLETTREPLFDDRFRSAKMDSWPQVKRKKVEDRQTNCFSACPNSQTSKLYQVHVDTVSLNFNTSQEKTDNVVEHTPFRTKSSSVSISEKKNCHLKEGSGSLPKLLNEMGGKSCDGNTQCLPASYAVNTKTGATRHISTLTGDSQDCLVMELELEDLTSISPDGKRQPSMPNDPNLSCLDGENTHGDAYGKHNTDRHSHQKENEMLTWSPQQSGSNDEDNLDLPVSSEIENARESSLFDRRLRSVKLDSWPQIKRKRLEDNQSNCFSVCPSSQMSKLYQAQMDAVSLNFSASQGKTDNVVQGTPFRAKSSTMGIPEKKSCPLKEGVGSLRKLQNKMDVILYEKQNNSTESASSSDDKLLRVSHVSSLFQKSAEKELETGEEHELLSNAEKFSEEQDIPESLHLEKNVELDYPENLTCLERKSHIGEQSLYSQSFVCSSPQNRDLDIVDADQSMPVLEGFIIDASTAGGELDITQLEINYETTIQRASILEQICKSASAHTPLSHFTSSFGFDRAQNLYQSLPNGLLEHLDLSTFLSEEDVNKQVRASDSCMDEVKDSKLEIPCSDYQPSYGCQLGGRSGNQYQSPVGKFWERIPSHSSSSEKGLNLNPELMCFPIEEDPNSSEENETADVAGKIRDELDSTVVKSHVKRLPLASISNSCLNPPASVSAAERSHARGSLDSVNTDVSCSGHHNRAKRKLGSSFRNMSAAKVKQTSLMGAKGIKQGKESLRRSSRPKLSAKSSFKRERQNLSEKRPSHNNIVTNVTSFIPLVQQKQAAAVCTGKRDVKVKALEAAEAAKRLEEKKENERKMRKEAMKHERARLEQENSKQLENHKKKKEEEKKKKEADAIARKRLREEEEKNERERKRKRVEEARRQQREQDDKIHAKRAEKDKGLPTNDEKTMAKKKCNNDVDMSQKEKDRVGKTFKKQESEPKPTETSRNDSFQATPSPGRCHIVDNFTDHEKADSECGTKKSREKSYEISPYQCSDDEEDEDVDLPIRKFIPSWASKPNVASVLPLQQGIDPDSIFRPDSFCSMDEETFSFCSACAQDCSAETCCTYLINFTSTSKLVYTRVVLLLEDKDFCIHKLYIWEGDICYAALAKPVLTAVHAVVFIPFRHVLTSNISDSKTFLMYIRLNLDD</sequence>
<dbReference type="EMBL" id="JACXVP010000007">
    <property type="protein sequence ID" value="KAG5597983.1"/>
    <property type="molecule type" value="Genomic_DNA"/>
</dbReference>
<keyword evidence="4" id="KW-0963">Cytoplasm</keyword>
<comment type="similarity">
    <text evidence="3">Belongs to the INCENP family.</text>
</comment>
<feature type="compositionally biased region" description="Basic and acidic residues" evidence="7">
    <location>
        <begin position="711"/>
        <end position="721"/>
    </location>
</feature>
<feature type="compositionally biased region" description="Basic and acidic residues" evidence="7">
    <location>
        <begin position="1675"/>
        <end position="1816"/>
    </location>
</feature>
<comment type="caution">
    <text evidence="9">The sequence shown here is derived from an EMBL/GenBank/DDBJ whole genome shotgun (WGS) entry which is preliminary data.</text>
</comment>
<evidence type="ECO:0000313" key="9">
    <source>
        <dbReference type="EMBL" id="KAG5597983.1"/>
    </source>
</evidence>
<evidence type="ECO:0000256" key="4">
    <source>
        <dbReference type="ARBA" id="ARBA00022490"/>
    </source>
</evidence>
<reference evidence="9 10" key="1">
    <citation type="submission" date="2020-09" db="EMBL/GenBank/DDBJ databases">
        <title>De no assembly of potato wild relative species, Solanum commersonii.</title>
        <authorList>
            <person name="Cho K."/>
        </authorList>
    </citation>
    <scope>NUCLEOTIDE SEQUENCE [LARGE SCALE GENOMIC DNA]</scope>
    <source>
        <strain evidence="9">LZ3.2</strain>
        <tissue evidence="9">Leaf</tissue>
    </source>
</reference>
<feature type="region of interest" description="Disordered" evidence="7">
    <location>
        <begin position="711"/>
        <end position="745"/>
    </location>
</feature>
<evidence type="ECO:0000259" key="8">
    <source>
        <dbReference type="Pfam" id="PF03941"/>
    </source>
</evidence>
<feature type="region of interest" description="Disordered" evidence="7">
    <location>
        <begin position="212"/>
        <end position="244"/>
    </location>
</feature>
<feature type="region of interest" description="Disordered" evidence="7">
    <location>
        <begin position="521"/>
        <end position="590"/>
    </location>
</feature>
<feature type="compositionally biased region" description="Basic and acidic residues" evidence="7">
    <location>
        <begin position="1619"/>
        <end position="1631"/>
    </location>
</feature>
<evidence type="ECO:0000256" key="5">
    <source>
        <dbReference type="ARBA" id="ARBA00023212"/>
    </source>
</evidence>
<feature type="compositionally biased region" description="Basic and acidic residues" evidence="7">
    <location>
        <begin position="535"/>
        <end position="545"/>
    </location>
</feature>
<proteinExistence type="inferred from homology"/>
<feature type="region of interest" description="Disordered" evidence="7">
    <location>
        <begin position="633"/>
        <end position="661"/>
    </location>
</feature>
<evidence type="ECO:0000313" key="10">
    <source>
        <dbReference type="Proteomes" id="UP000824120"/>
    </source>
</evidence>
<feature type="region of interest" description="Disordered" evidence="7">
    <location>
        <begin position="1036"/>
        <end position="1097"/>
    </location>
</feature>
<feature type="compositionally biased region" description="Polar residues" evidence="7">
    <location>
        <begin position="1083"/>
        <end position="1092"/>
    </location>
</feature>
<accession>A0A9J5YDP0</accession>
<dbReference type="Proteomes" id="UP000824120">
    <property type="component" value="Chromosome 7"/>
</dbReference>
<dbReference type="Pfam" id="PF03941">
    <property type="entry name" value="INCENP_ARK-bind"/>
    <property type="match status" value="1"/>
</dbReference>
<dbReference type="OrthoDB" id="681218at2759"/>
<protein>
    <recommendedName>
        <fullName evidence="8">Inner centromere protein ARK-binding domain-containing protein</fullName>
    </recommendedName>
</protein>
<evidence type="ECO:0000256" key="2">
    <source>
        <dbReference type="ARBA" id="ARBA00004186"/>
    </source>
</evidence>
<dbReference type="GO" id="GO:0005634">
    <property type="term" value="C:nucleus"/>
    <property type="evidence" value="ECO:0007669"/>
    <property type="project" value="UniProtKB-SubCell"/>
</dbReference>
<evidence type="ECO:0000256" key="7">
    <source>
        <dbReference type="SAM" id="MobiDB-lite"/>
    </source>
</evidence>
<evidence type="ECO:0000256" key="3">
    <source>
        <dbReference type="ARBA" id="ARBA00010042"/>
    </source>
</evidence>
<organism evidence="9 10">
    <name type="scientific">Solanum commersonii</name>
    <name type="common">Commerson's wild potato</name>
    <name type="synonym">Commerson's nightshade</name>
    <dbReference type="NCBI Taxonomy" id="4109"/>
    <lineage>
        <taxon>Eukaryota</taxon>
        <taxon>Viridiplantae</taxon>
        <taxon>Streptophyta</taxon>
        <taxon>Embryophyta</taxon>
        <taxon>Tracheophyta</taxon>
        <taxon>Spermatophyta</taxon>
        <taxon>Magnoliopsida</taxon>
        <taxon>eudicotyledons</taxon>
        <taxon>Gunneridae</taxon>
        <taxon>Pentapetalae</taxon>
        <taxon>asterids</taxon>
        <taxon>lamiids</taxon>
        <taxon>Solanales</taxon>
        <taxon>Solanaceae</taxon>
        <taxon>Solanoideae</taxon>
        <taxon>Solaneae</taxon>
        <taxon>Solanum</taxon>
    </lineage>
</organism>
<feature type="compositionally biased region" description="Polar residues" evidence="7">
    <location>
        <begin position="637"/>
        <end position="650"/>
    </location>
</feature>
<feature type="region of interest" description="Disordered" evidence="7">
    <location>
        <begin position="1586"/>
        <end position="1634"/>
    </location>
</feature>
<feature type="compositionally biased region" description="Basic and acidic residues" evidence="7">
    <location>
        <begin position="732"/>
        <end position="745"/>
    </location>
</feature>
<feature type="domain" description="Inner centromere protein ARK-binding" evidence="8">
    <location>
        <begin position="1863"/>
        <end position="1914"/>
    </location>
</feature>
<evidence type="ECO:0000256" key="1">
    <source>
        <dbReference type="ARBA" id="ARBA00004123"/>
    </source>
</evidence>
<evidence type="ECO:0000256" key="6">
    <source>
        <dbReference type="ARBA" id="ARBA00023242"/>
    </source>
</evidence>
<gene>
    <name evidence="9" type="ORF">H5410_039215</name>
</gene>
<feature type="compositionally biased region" description="Polar residues" evidence="7">
    <location>
        <begin position="549"/>
        <end position="571"/>
    </location>
</feature>
<comment type="subcellular location">
    <subcellularLocation>
        <location evidence="2">Cytoplasm</location>
        <location evidence="2">Cytoskeleton</location>
        <location evidence="2">Spindle</location>
    </subcellularLocation>
    <subcellularLocation>
        <location evidence="1">Nucleus</location>
    </subcellularLocation>
</comment>
<dbReference type="GO" id="GO:0005819">
    <property type="term" value="C:spindle"/>
    <property type="evidence" value="ECO:0007669"/>
    <property type="project" value="UniProtKB-SubCell"/>
</dbReference>
<name>A0A9J5YDP0_SOLCO</name>
<keyword evidence="6" id="KW-0539">Nucleus</keyword>
<dbReference type="PANTHER" id="PTHR13738">
    <property type="entry name" value="TROPONIN I"/>
    <property type="match status" value="1"/>
</dbReference>
<keyword evidence="10" id="KW-1185">Reference proteome</keyword>
<feature type="region of interest" description="Disordered" evidence="7">
    <location>
        <begin position="1675"/>
        <end position="1834"/>
    </location>
</feature>